<dbReference type="InterPro" id="IPR028090">
    <property type="entry name" value="JAB_dom_prok"/>
</dbReference>
<keyword evidence="8" id="KW-1185">Reference proteome</keyword>
<dbReference type="Proteomes" id="UP000250134">
    <property type="component" value="Chromosome"/>
</dbReference>
<evidence type="ECO:0000256" key="4">
    <source>
        <dbReference type="ARBA" id="ARBA00022833"/>
    </source>
</evidence>
<dbReference type="CDD" id="cd08070">
    <property type="entry name" value="MPN_like"/>
    <property type="match status" value="1"/>
</dbReference>
<dbReference type="SUPFAM" id="SSF102712">
    <property type="entry name" value="JAB1/MPN domain"/>
    <property type="match status" value="1"/>
</dbReference>
<dbReference type="PROSITE" id="PS50249">
    <property type="entry name" value="MPN"/>
    <property type="match status" value="1"/>
</dbReference>
<dbReference type="EMBL" id="CP014855">
    <property type="protein sequence ID" value="ASJ00546.1"/>
    <property type="molecule type" value="Genomic_DNA"/>
</dbReference>
<dbReference type="GO" id="GO:0006508">
    <property type="term" value="P:proteolysis"/>
    <property type="evidence" value="ECO:0007669"/>
    <property type="project" value="UniProtKB-KW"/>
</dbReference>
<dbReference type="Pfam" id="PF14464">
    <property type="entry name" value="Prok-JAB"/>
    <property type="match status" value="1"/>
</dbReference>
<dbReference type="PANTHER" id="PTHR34858">
    <property type="entry name" value="CYSO-CYSTEINE PEPTIDASE"/>
    <property type="match status" value="1"/>
</dbReference>
<organism evidence="7 8">
    <name type="scientific">Thermococcus gorgonarius</name>
    <dbReference type="NCBI Taxonomy" id="71997"/>
    <lineage>
        <taxon>Archaea</taxon>
        <taxon>Methanobacteriati</taxon>
        <taxon>Methanobacteriota</taxon>
        <taxon>Thermococci</taxon>
        <taxon>Thermococcales</taxon>
        <taxon>Thermococcaceae</taxon>
        <taxon>Thermococcus</taxon>
    </lineage>
</organism>
<evidence type="ECO:0000259" key="6">
    <source>
        <dbReference type="PROSITE" id="PS50249"/>
    </source>
</evidence>
<dbReference type="RefSeq" id="WP_088884886.1">
    <property type="nucleotide sequence ID" value="NZ_CP014855.1"/>
</dbReference>
<feature type="domain" description="MPN" evidence="6">
    <location>
        <begin position="3"/>
        <end position="125"/>
    </location>
</feature>
<keyword evidence="1 7" id="KW-0645">Protease</keyword>
<evidence type="ECO:0000256" key="1">
    <source>
        <dbReference type="ARBA" id="ARBA00022670"/>
    </source>
</evidence>
<evidence type="ECO:0000256" key="5">
    <source>
        <dbReference type="ARBA" id="ARBA00023049"/>
    </source>
</evidence>
<name>A0A2Z2M534_THEGO</name>
<evidence type="ECO:0000256" key="2">
    <source>
        <dbReference type="ARBA" id="ARBA00022723"/>
    </source>
</evidence>
<dbReference type="GO" id="GO:0008235">
    <property type="term" value="F:metalloexopeptidase activity"/>
    <property type="evidence" value="ECO:0007669"/>
    <property type="project" value="TreeGrafter"/>
</dbReference>
<proteinExistence type="predicted"/>
<dbReference type="InterPro" id="IPR037518">
    <property type="entry name" value="MPN"/>
</dbReference>
<dbReference type="OrthoDB" id="10589at2157"/>
<dbReference type="GeneID" id="33331518"/>
<keyword evidence="2" id="KW-0479">Metal-binding</keyword>
<reference evidence="7 8" key="1">
    <citation type="submission" date="2016-03" db="EMBL/GenBank/DDBJ databases">
        <title>Complete genome sequence of Thermococcus gorgonarius.</title>
        <authorList>
            <person name="Oger P.M."/>
        </authorList>
    </citation>
    <scope>NUCLEOTIDE SEQUENCE [LARGE SCALE GENOMIC DNA]</scope>
    <source>
        <strain evidence="7 8">W-12</strain>
    </source>
</reference>
<dbReference type="SMART" id="SM00232">
    <property type="entry name" value="JAB_MPN"/>
    <property type="match status" value="1"/>
</dbReference>
<sequence>MRLIIKRKDLEKILKLAENSEIEVCGFLLGKNSDGAVLVETVRETANRLNSPVEFEIDPPEIAEVLDEAEKMGLEIVGIFHSHLGCPPVPSEKDFKGMELWRNVWLIVTSSGDFRAWVLRGENLGEVEIEVTS</sequence>
<accession>A0A2Z2M534</accession>
<keyword evidence="3" id="KW-0378">Hydrolase</keyword>
<protein>
    <submittedName>
        <fullName evidence="7">Metalloprotease</fullName>
    </submittedName>
</protein>
<dbReference type="InterPro" id="IPR051929">
    <property type="entry name" value="VirAsm_ModProt"/>
</dbReference>
<keyword evidence="4" id="KW-0862">Zinc</keyword>
<dbReference type="Gene3D" id="3.40.140.10">
    <property type="entry name" value="Cytidine Deaminase, domain 2"/>
    <property type="match status" value="1"/>
</dbReference>
<evidence type="ECO:0000256" key="3">
    <source>
        <dbReference type="ARBA" id="ARBA00022801"/>
    </source>
</evidence>
<dbReference type="InterPro" id="IPR000555">
    <property type="entry name" value="JAMM/MPN+_dom"/>
</dbReference>
<dbReference type="AlphaFoldDB" id="A0A2Z2M534"/>
<dbReference type="GO" id="GO:0008270">
    <property type="term" value="F:zinc ion binding"/>
    <property type="evidence" value="ECO:0007669"/>
    <property type="project" value="TreeGrafter"/>
</dbReference>
<evidence type="ECO:0000313" key="7">
    <source>
        <dbReference type="EMBL" id="ASJ00546.1"/>
    </source>
</evidence>
<keyword evidence="5 7" id="KW-0482">Metalloprotease</keyword>
<dbReference type="FunFam" id="3.40.140.10:FF:000085">
    <property type="entry name" value="Mov34/MPN/PAD-1 family protein"/>
    <property type="match status" value="1"/>
</dbReference>
<dbReference type="PANTHER" id="PTHR34858:SF1">
    <property type="entry name" value="CYSO-CYSTEINE PEPTIDASE"/>
    <property type="match status" value="1"/>
</dbReference>
<gene>
    <name evidence="7" type="ORF">A3K92_03175</name>
</gene>
<dbReference type="KEGG" id="tgg:A3K92_03175"/>
<evidence type="ECO:0000313" key="8">
    <source>
        <dbReference type="Proteomes" id="UP000250134"/>
    </source>
</evidence>